<proteinExistence type="inferred from homology"/>
<protein>
    <recommendedName>
        <fullName evidence="2">UDP-glucose 6-dehydrogenase</fullName>
    </recommendedName>
</protein>
<dbReference type="Pfam" id="PF00984">
    <property type="entry name" value="UDPG_MGDP_dh"/>
    <property type="match status" value="1"/>
</dbReference>
<dbReference type="InterPro" id="IPR017476">
    <property type="entry name" value="UDP-Glc/GDP-Man"/>
</dbReference>
<dbReference type="InterPro" id="IPR013328">
    <property type="entry name" value="6PGD_dom2"/>
</dbReference>
<dbReference type="InterPro" id="IPR014026">
    <property type="entry name" value="UDP-Glc/GDP-Man_DH_dimer"/>
</dbReference>
<evidence type="ECO:0000313" key="7">
    <source>
        <dbReference type="Proteomes" id="UP001500630"/>
    </source>
</evidence>
<dbReference type="PANTHER" id="PTHR43750">
    <property type="entry name" value="UDP-GLUCOSE 6-DEHYDROGENASE TUAD"/>
    <property type="match status" value="1"/>
</dbReference>
<gene>
    <name evidence="6" type="ORF">GCM10022419_047510</name>
</gene>
<evidence type="ECO:0000259" key="5">
    <source>
        <dbReference type="Pfam" id="PF03721"/>
    </source>
</evidence>
<name>A0ABP6X705_9ACTN</name>
<feature type="domain" description="UDP-glucose/GDP-mannose dehydrogenase dimerisation" evidence="4">
    <location>
        <begin position="188"/>
        <end position="283"/>
    </location>
</feature>
<comment type="similarity">
    <text evidence="1 3">Belongs to the UDP-glucose/GDP-mannose dehydrogenase family.</text>
</comment>
<sequence>MANILVAGAGVVGTAVGHGFSQHEHKITFVDPDAEARRRVGELGFVAVEPDDVSLADIDVVFVAVSAPTGEQGVDTACLRMATRTLGEALTRGFRTRYPVIVYRCTVPPGTTRILSKLLEAVSGLRAGVHFGVAYSPEYLRAESAHEDFLHPDVTTVGVIGDDERTWRIVRDLYQHFSCPLARVSPEDAEFQKYVHNLFNAVKISFFNEMRTTAGHLGIRDVDDLFLITARSAEGMRNPLYGIADLGPYGGSCLPKDVAAWLLEMAQRSIESPMVAAAQAVNRRTGNSQVRCR</sequence>
<accession>A0ABP6X705</accession>
<dbReference type="InterPro" id="IPR028359">
    <property type="entry name" value="UDP_ManNAc/GlcNAc_DH"/>
</dbReference>
<dbReference type="Gene3D" id="3.40.50.720">
    <property type="entry name" value="NAD(P)-binding Rossmann-like Domain"/>
    <property type="match status" value="1"/>
</dbReference>
<evidence type="ECO:0000256" key="1">
    <source>
        <dbReference type="ARBA" id="ARBA00006601"/>
    </source>
</evidence>
<dbReference type="InterPro" id="IPR036291">
    <property type="entry name" value="NAD(P)-bd_dom_sf"/>
</dbReference>
<evidence type="ECO:0000259" key="4">
    <source>
        <dbReference type="Pfam" id="PF00984"/>
    </source>
</evidence>
<dbReference type="PIRSF" id="PIRSF500136">
    <property type="entry name" value="UDP_ManNAc_DH"/>
    <property type="match status" value="1"/>
</dbReference>
<evidence type="ECO:0000256" key="3">
    <source>
        <dbReference type="PIRNR" id="PIRNR000124"/>
    </source>
</evidence>
<dbReference type="InterPro" id="IPR001732">
    <property type="entry name" value="UDP-Glc/GDP-Man_DH_N"/>
</dbReference>
<dbReference type="InterPro" id="IPR008927">
    <property type="entry name" value="6-PGluconate_DH-like_C_sf"/>
</dbReference>
<feature type="domain" description="UDP-glucose/GDP-mannose dehydrogenase N-terminal" evidence="5">
    <location>
        <begin position="55"/>
        <end position="164"/>
    </location>
</feature>
<dbReference type="EMBL" id="BAABDQ010000009">
    <property type="protein sequence ID" value="GAA3561360.1"/>
    <property type="molecule type" value="Genomic_DNA"/>
</dbReference>
<dbReference type="Pfam" id="PF03721">
    <property type="entry name" value="UDPG_MGDP_dh_N"/>
    <property type="match status" value="1"/>
</dbReference>
<evidence type="ECO:0000313" key="6">
    <source>
        <dbReference type="EMBL" id="GAA3561360.1"/>
    </source>
</evidence>
<dbReference type="Proteomes" id="UP001500630">
    <property type="component" value="Unassembled WGS sequence"/>
</dbReference>
<dbReference type="Gene3D" id="1.10.1040.10">
    <property type="entry name" value="N-(1-d-carboxylethyl)-l-norvaline Dehydrogenase, domain 2"/>
    <property type="match status" value="1"/>
</dbReference>
<dbReference type="SUPFAM" id="SSF48179">
    <property type="entry name" value="6-phosphogluconate dehydrogenase C-terminal domain-like"/>
    <property type="match status" value="1"/>
</dbReference>
<dbReference type="PIRSF" id="PIRSF000124">
    <property type="entry name" value="UDPglc_GDPman_dh"/>
    <property type="match status" value="1"/>
</dbReference>
<dbReference type="PANTHER" id="PTHR43750:SF3">
    <property type="entry name" value="UDP-GLUCOSE 6-DEHYDROGENASE TUAD"/>
    <property type="match status" value="1"/>
</dbReference>
<keyword evidence="7" id="KW-1185">Reference proteome</keyword>
<reference evidence="7" key="1">
    <citation type="journal article" date="2019" name="Int. J. Syst. Evol. Microbiol.">
        <title>The Global Catalogue of Microorganisms (GCM) 10K type strain sequencing project: providing services to taxonomists for standard genome sequencing and annotation.</title>
        <authorList>
            <consortium name="The Broad Institute Genomics Platform"/>
            <consortium name="The Broad Institute Genome Sequencing Center for Infectious Disease"/>
            <person name="Wu L."/>
            <person name="Ma J."/>
        </authorList>
    </citation>
    <scope>NUCLEOTIDE SEQUENCE [LARGE SCALE GENOMIC DNA]</scope>
    <source>
        <strain evidence="7">JCM 17326</strain>
    </source>
</reference>
<dbReference type="SUPFAM" id="SSF51735">
    <property type="entry name" value="NAD(P)-binding Rossmann-fold domains"/>
    <property type="match status" value="1"/>
</dbReference>
<organism evidence="6 7">
    <name type="scientific">Nonomuraea rosea</name>
    <dbReference type="NCBI Taxonomy" id="638574"/>
    <lineage>
        <taxon>Bacteria</taxon>
        <taxon>Bacillati</taxon>
        <taxon>Actinomycetota</taxon>
        <taxon>Actinomycetes</taxon>
        <taxon>Streptosporangiales</taxon>
        <taxon>Streptosporangiaceae</taxon>
        <taxon>Nonomuraea</taxon>
    </lineage>
</organism>
<evidence type="ECO:0000256" key="2">
    <source>
        <dbReference type="ARBA" id="ARBA00015132"/>
    </source>
</evidence>
<comment type="caution">
    <text evidence="6">The sequence shown here is derived from an EMBL/GenBank/DDBJ whole genome shotgun (WGS) entry which is preliminary data.</text>
</comment>